<keyword evidence="2" id="KW-1185">Reference proteome</keyword>
<organism evidence="1 2">
    <name type="scientific">Xenoophorus captivus</name>
    <dbReference type="NCBI Taxonomy" id="1517983"/>
    <lineage>
        <taxon>Eukaryota</taxon>
        <taxon>Metazoa</taxon>
        <taxon>Chordata</taxon>
        <taxon>Craniata</taxon>
        <taxon>Vertebrata</taxon>
        <taxon>Euteleostomi</taxon>
        <taxon>Actinopterygii</taxon>
        <taxon>Neopterygii</taxon>
        <taxon>Teleostei</taxon>
        <taxon>Neoteleostei</taxon>
        <taxon>Acanthomorphata</taxon>
        <taxon>Ovalentaria</taxon>
        <taxon>Atherinomorphae</taxon>
        <taxon>Cyprinodontiformes</taxon>
        <taxon>Goodeidae</taxon>
        <taxon>Xenoophorus</taxon>
    </lineage>
</organism>
<sequence length="100" mass="12094">MQDRERRWVRWQRESKWRKRGRELPLEKEHTGASIQLIFLFFSPIKINLRASVAGNLARSAGWTHKHHFVYRFLALIVARLTSAVMWCQRSRWILLHNLE</sequence>
<evidence type="ECO:0000313" key="1">
    <source>
        <dbReference type="EMBL" id="MEQ2211878.1"/>
    </source>
</evidence>
<dbReference type="Proteomes" id="UP001434883">
    <property type="component" value="Unassembled WGS sequence"/>
</dbReference>
<reference evidence="1 2" key="1">
    <citation type="submission" date="2021-06" db="EMBL/GenBank/DDBJ databases">
        <authorList>
            <person name="Palmer J.M."/>
        </authorList>
    </citation>
    <scope>NUCLEOTIDE SEQUENCE [LARGE SCALE GENOMIC DNA]</scope>
    <source>
        <strain evidence="1 2">XC_2019</strain>
        <tissue evidence="1">Muscle</tissue>
    </source>
</reference>
<accession>A0ABV0RUL3</accession>
<name>A0ABV0RUL3_9TELE</name>
<comment type="caution">
    <text evidence="1">The sequence shown here is derived from an EMBL/GenBank/DDBJ whole genome shotgun (WGS) entry which is preliminary data.</text>
</comment>
<dbReference type="EMBL" id="JAHRIN010059219">
    <property type="protein sequence ID" value="MEQ2211878.1"/>
    <property type="molecule type" value="Genomic_DNA"/>
</dbReference>
<proteinExistence type="predicted"/>
<protein>
    <submittedName>
        <fullName evidence="1">Uncharacterized protein</fullName>
    </submittedName>
</protein>
<evidence type="ECO:0000313" key="2">
    <source>
        <dbReference type="Proteomes" id="UP001434883"/>
    </source>
</evidence>
<gene>
    <name evidence="1" type="ORF">XENOCAPTIV_019131</name>
</gene>